<reference evidence="3 4" key="1">
    <citation type="submission" date="2022-03" db="EMBL/GenBank/DDBJ databases">
        <title>Complete genome sequence of Lysobacter capsici VKM B-2533 and Lysobacter gummosus 10.1.1, promising sources of lytic agents.</title>
        <authorList>
            <person name="Tarlachkov S.V."/>
            <person name="Kudryakova I.V."/>
            <person name="Afoshin A.S."/>
            <person name="Leontyevskaya E.A."/>
            <person name="Leontyevskaya N.V."/>
        </authorList>
    </citation>
    <scope>NUCLEOTIDE SEQUENCE [LARGE SCALE GENOMIC DNA]</scope>
    <source>
        <strain evidence="3 4">10.1.1</strain>
    </source>
</reference>
<dbReference type="SUPFAM" id="SSF82171">
    <property type="entry name" value="DPP6 N-terminal domain-like"/>
    <property type="match status" value="1"/>
</dbReference>
<gene>
    <name evidence="3" type="ORF">MOV92_14235</name>
</gene>
<protein>
    <submittedName>
        <fullName evidence="3">PD40 domain-containing protein</fullName>
    </submittedName>
</protein>
<evidence type="ECO:0000313" key="4">
    <source>
        <dbReference type="Proteomes" id="UP000829194"/>
    </source>
</evidence>
<evidence type="ECO:0000256" key="1">
    <source>
        <dbReference type="ARBA" id="ARBA00009820"/>
    </source>
</evidence>
<dbReference type="RefSeq" id="WP_187313019.1">
    <property type="nucleotide sequence ID" value="NZ_CP011131.1"/>
</dbReference>
<sequence length="330" mass="35005">MQKQALPLLAMACLCPLLAIAQAPSRAAAACRSDTARQISVTGTGLGRSFQNPCFSPNGRVLAFTNFATRYNTGKSVVRTVPAEGGAVLAALSPTSAQSVNLPGQCWSAATDEVAYSSDVVDRDEIYLAPAAGGASRRVTRRPGFLAWEPSISPVLSEGKRWIVFESHSQANPEAGGELWKIRSDGTEPAVRLTQSHNDRQPEWSPKGDKIVFQREVGPESWDVFTLDVATGAVFNVTRAGELFNTDASWSPSGNYIVYSSGDADVEIANVFVIPANGGNRIRVTRSCGLDGAPGWSPDGSTIAFESAPFDPDAQGSTTLWTIDAPAGVR</sequence>
<keyword evidence="2" id="KW-0732">Signal</keyword>
<keyword evidence="4" id="KW-1185">Reference proteome</keyword>
<dbReference type="PANTHER" id="PTHR36842:SF1">
    <property type="entry name" value="PROTEIN TOLB"/>
    <property type="match status" value="1"/>
</dbReference>
<name>A0ABY3X7U8_9GAMM</name>
<evidence type="ECO:0000313" key="3">
    <source>
        <dbReference type="EMBL" id="UNP27675.1"/>
    </source>
</evidence>
<dbReference type="InterPro" id="IPR011042">
    <property type="entry name" value="6-blade_b-propeller_TolB-like"/>
</dbReference>
<organism evidence="3 4">
    <name type="scientific">Lysobacter gummosus</name>
    <dbReference type="NCBI Taxonomy" id="262324"/>
    <lineage>
        <taxon>Bacteria</taxon>
        <taxon>Pseudomonadati</taxon>
        <taxon>Pseudomonadota</taxon>
        <taxon>Gammaproteobacteria</taxon>
        <taxon>Lysobacterales</taxon>
        <taxon>Lysobacteraceae</taxon>
        <taxon>Lysobacter</taxon>
    </lineage>
</organism>
<proteinExistence type="inferred from homology"/>
<dbReference type="Gene3D" id="2.120.10.30">
    <property type="entry name" value="TolB, C-terminal domain"/>
    <property type="match status" value="2"/>
</dbReference>
<feature type="chain" id="PRO_5046525136" evidence="2">
    <location>
        <begin position="22"/>
        <end position="330"/>
    </location>
</feature>
<evidence type="ECO:0000256" key="2">
    <source>
        <dbReference type="SAM" id="SignalP"/>
    </source>
</evidence>
<dbReference type="InterPro" id="IPR011659">
    <property type="entry name" value="WD40"/>
</dbReference>
<dbReference type="PANTHER" id="PTHR36842">
    <property type="entry name" value="PROTEIN TOLB HOMOLOG"/>
    <property type="match status" value="1"/>
</dbReference>
<dbReference type="Pfam" id="PF07676">
    <property type="entry name" value="PD40"/>
    <property type="match status" value="3"/>
</dbReference>
<feature type="signal peptide" evidence="2">
    <location>
        <begin position="1"/>
        <end position="21"/>
    </location>
</feature>
<comment type="similarity">
    <text evidence="1">Belongs to the TolB family.</text>
</comment>
<dbReference type="Proteomes" id="UP000829194">
    <property type="component" value="Chromosome"/>
</dbReference>
<dbReference type="EMBL" id="CP093547">
    <property type="protein sequence ID" value="UNP27675.1"/>
    <property type="molecule type" value="Genomic_DNA"/>
</dbReference>
<accession>A0ABY3X7U8</accession>